<sequence>MTDVIINHAQKFGFFCNHDLLGSWQIVSHPRTPIWKLLQQKEDWLLLISDEPHLILLPEEVIAFLRWRWSTKKNN</sequence>
<gene>
    <name evidence="1" type="ORF">D5R40_06375</name>
</gene>
<keyword evidence="2" id="KW-1185">Reference proteome</keyword>
<protein>
    <submittedName>
        <fullName evidence="1">Uncharacterized protein</fullName>
    </submittedName>
</protein>
<accession>A0A3N6P4P6</accession>
<dbReference type="RefSeq" id="WP_124144119.1">
    <property type="nucleotide sequence ID" value="NZ_CAWOKI010000387.1"/>
</dbReference>
<proteinExistence type="predicted"/>
<evidence type="ECO:0000313" key="1">
    <source>
        <dbReference type="EMBL" id="RQH50250.1"/>
    </source>
</evidence>
<dbReference type="EMBL" id="RCBY01000023">
    <property type="protein sequence ID" value="RQH50250.1"/>
    <property type="molecule type" value="Genomic_DNA"/>
</dbReference>
<evidence type="ECO:0000313" key="2">
    <source>
        <dbReference type="Proteomes" id="UP000269154"/>
    </source>
</evidence>
<organism evidence="1 2">
    <name type="scientific">Okeania hirsuta</name>
    <dbReference type="NCBI Taxonomy" id="1458930"/>
    <lineage>
        <taxon>Bacteria</taxon>
        <taxon>Bacillati</taxon>
        <taxon>Cyanobacteriota</taxon>
        <taxon>Cyanophyceae</taxon>
        <taxon>Oscillatoriophycideae</taxon>
        <taxon>Oscillatoriales</taxon>
        <taxon>Microcoleaceae</taxon>
        <taxon>Okeania</taxon>
    </lineage>
</organism>
<dbReference type="OrthoDB" id="583616at2"/>
<reference evidence="1 2" key="1">
    <citation type="journal article" date="2018" name="ACS Chem. Biol.">
        <title>Ketoreductase domain dysfunction expands chemodiversity: malyngamide biosynthesis in the cyanobacterium Okeania hirsuta.</title>
        <authorList>
            <person name="Moss N.A."/>
            <person name="Leao T."/>
            <person name="Rankin M."/>
            <person name="McCullough T.M."/>
            <person name="Qu P."/>
            <person name="Korobeynikov A."/>
            <person name="Smith J.L."/>
            <person name="Gerwick L."/>
            <person name="Gerwick W.H."/>
        </authorList>
    </citation>
    <scope>NUCLEOTIDE SEQUENCE [LARGE SCALE GENOMIC DNA]</scope>
    <source>
        <strain evidence="1 2">PAB10Feb10-1</strain>
    </source>
</reference>
<dbReference type="AlphaFoldDB" id="A0A3N6P4P6"/>
<comment type="caution">
    <text evidence="1">The sequence shown here is derived from an EMBL/GenBank/DDBJ whole genome shotgun (WGS) entry which is preliminary data.</text>
</comment>
<dbReference type="Proteomes" id="UP000269154">
    <property type="component" value="Unassembled WGS sequence"/>
</dbReference>
<name>A0A3N6P4P6_9CYAN</name>